<dbReference type="Pfam" id="PF07589">
    <property type="entry name" value="PEP-CTERM"/>
    <property type="match status" value="1"/>
</dbReference>
<dbReference type="InterPro" id="IPR013424">
    <property type="entry name" value="Ice-binding_C"/>
</dbReference>
<dbReference type="AlphaFoldDB" id="A0A6A7NCL5"/>
<evidence type="ECO:0000313" key="5">
    <source>
        <dbReference type="Proteomes" id="UP000440498"/>
    </source>
</evidence>
<name>A0A6A7NCL5_9BURK</name>
<dbReference type="InterPro" id="IPR013425">
    <property type="entry name" value="Autotrns_rpt"/>
</dbReference>
<evidence type="ECO:0000256" key="2">
    <source>
        <dbReference type="SAM" id="SignalP"/>
    </source>
</evidence>
<sequence length="677" mass="65957">MPFALLKPHSAIQFLLLAAALPLSAAAAPVPVIVFPGTLSNANTDAQTLDKNQTGTITTTGSLTVGGSAVAVTIIGKNATLDNQGLISQTGNGRVVRDNTGVTGLSIINGSAANKAAKMLAADGDVIQMNKANASVTLTNYGSMISDNASAGGSQVVDFAAITSGANIVNNYGLMQAKEADSVRTGVGGAVNNYGTIVSTTSTGSGSDGIDAQNNSGAVILNGATGLIDGGRHGITGGQKDGTQSFIMSITNAAGGIIRGSNGSGVNLDGVNGKQIATIVNHGTIIGTGVTGDGDGLDVDGIANVTNTGIIRSANAFSAPADGLAYSEGLSVGGGVIVNSGTIEGLVAAGNTNAVGRGITLAGNDISGAPAGTREGLYGNATITNQQGGLIRGQSDSAIVTVGAASGYVVTINNNAGATIQGGGIVNAAIKTGADNTVIVNAGIINGASSGKAIEMGSGKNSLTITGGSITGSINGGSGGSNTMVVNPGAGNSFSYAGSISNFSNVEIKSGTVVLSGVSTYSGATQISGGVLALDGANRLSADSALVLNGGTLQLVGSGGANGQTFASLSLTDSSSVQLGGSSLTFNGLGAIVNGKTLSFTEAASGAYAFRLLGDVTGDAGFLQLVGATSINGLAVRYRFDGAYTNAMAVPEPASYAMLLAGLGLVGAMARRRKQGS</sequence>
<reference evidence="4 5" key="1">
    <citation type="submission" date="2019-10" db="EMBL/GenBank/DDBJ databases">
        <title>Two novel species isolated from a subtropical stream in China.</title>
        <authorList>
            <person name="Lu H."/>
        </authorList>
    </citation>
    <scope>NUCLEOTIDE SEQUENCE [LARGE SCALE GENOMIC DNA]</scope>
    <source>
        <strain evidence="4 5">FT29W</strain>
    </source>
</reference>
<keyword evidence="5" id="KW-1185">Reference proteome</keyword>
<comment type="caution">
    <text evidence="4">The sequence shown here is derived from an EMBL/GenBank/DDBJ whole genome shotgun (WGS) entry which is preliminary data.</text>
</comment>
<keyword evidence="1 2" id="KW-0732">Signal</keyword>
<organism evidence="4 5">
    <name type="scientific">Rugamonas aquatica</name>
    <dbReference type="NCBI Taxonomy" id="2743357"/>
    <lineage>
        <taxon>Bacteria</taxon>
        <taxon>Pseudomonadati</taxon>
        <taxon>Pseudomonadota</taxon>
        <taxon>Betaproteobacteria</taxon>
        <taxon>Burkholderiales</taxon>
        <taxon>Oxalobacteraceae</taxon>
        <taxon>Telluria group</taxon>
        <taxon>Rugamonas</taxon>
    </lineage>
</organism>
<dbReference type="NCBIfam" id="TIGR02601">
    <property type="entry name" value="autotrns_rpt"/>
    <property type="match status" value="1"/>
</dbReference>
<protein>
    <submittedName>
        <fullName evidence="4">PEPxxWA-CTERM sorting domain-containing protein</fullName>
    </submittedName>
</protein>
<dbReference type="NCBIfam" id="TIGR02595">
    <property type="entry name" value="PEP_CTERM"/>
    <property type="match status" value="1"/>
</dbReference>
<feature type="chain" id="PRO_5025554638" evidence="2">
    <location>
        <begin position="28"/>
        <end position="677"/>
    </location>
</feature>
<accession>A0A6A7NCL5</accession>
<dbReference type="Proteomes" id="UP000440498">
    <property type="component" value="Unassembled WGS sequence"/>
</dbReference>
<feature type="domain" description="Ice-binding protein C-terminal" evidence="3">
    <location>
        <begin position="649"/>
        <end position="673"/>
    </location>
</feature>
<dbReference type="EMBL" id="WHUG01000028">
    <property type="protein sequence ID" value="MQA42764.1"/>
    <property type="molecule type" value="Genomic_DNA"/>
</dbReference>
<dbReference type="NCBIfam" id="NF035944">
    <property type="entry name" value="PEPxxWA-CTERM"/>
    <property type="match status" value="1"/>
</dbReference>
<feature type="signal peptide" evidence="2">
    <location>
        <begin position="1"/>
        <end position="27"/>
    </location>
</feature>
<gene>
    <name evidence="4" type="ORF">GEV02_31990</name>
</gene>
<proteinExistence type="predicted"/>
<evidence type="ECO:0000259" key="3">
    <source>
        <dbReference type="Pfam" id="PF07589"/>
    </source>
</evidence>
<evidence type="ECO:0000256" key="1">
    <source>
        <dbReference type="ARBA" id="ARBA00022729"/>
    </source>
</evidence>
<dbReference type="Pfam" id="PF12951">
    <property type="entry name" value="PATR"/>
    <property type="match status" value="1"/>
</dbReference>
<evidence type="ECO:0000313" key="4">
    <source>
        <dbReference type="EMBL" id="MQA42764.1"/>
    </source>
</evidence>